<dbReference type="Proteomes" id="UP000494363">
    <property type="component" value="Unassembled WGS sequence"/>
</dbReference>
<feature type="signal peptide" evidence="2">
    <location>
        <begin position="1"/>
        <end position="21"/>
    </location>
</feature>
<reference evidence="3 4" key="1">
    <citation type="submission" date="2020-04" db="EMBL/GenBank/DDBJ databases">
        <authorList>
            <person name="De Canck E."/>
        </authorList>
    </citation>
    <scope>NUCLEOTIDE SEQUENCE [LARGE SCALE GENOMIC DNA]</scope>
    <source>
        <strain evidence="3 4">LMG 29542</strain>
    </source>
</reference>
<feature type="chain" id="PRO_5026860980" description="DUF4148 domain-containing protein" evidence="2">
    <location>
        <begin position="22"/>
        <end position="112"/>
    </location>
</feature>
<evidence type="ECO:0000313" key="4">
    <source>
        <dbReference type="Proteomes" id="UP000494363"/>
    </source>
</evidence>
<feature type="region of interest" description="Disordered" evidence="1">
    <location>
        <begin position="70"/>
        <end position="96"/>
    </location>
</feature>
<evidence type="ECO:0000313" key="3">
    <source>
        <dbReference type="EMBL" id="CAB3773279.1"/>
    </source>
</evidence>
<protein>
    <recommendedName>
        <fullName evidence="5">DUF4148 domain-containing protein</fullName>
    </recommendedName>
</protein>
<dbReference type="InterPro" id="IPR025421">
    <property type="entry name" value="DUF4148"/>
</dbReference>
<proteinExistence type="predicted"/>
<evidence type="ECO:0000256" key="2">
    <source>
        <dbReference type="SAM" id="SignalP"/>
    </source>
</evidence>
<dbReference type="AlphaFoldDB" id="A0A6J5F372"/>
<dbReference type="Pfam" id="PF13663">
    <property type="entry name" value="DUF4148"/>
    <property type="match status" value="1"/>
</dbReference>
<gene>
    <name evidence="3" type="ORF">LMG29542_07170</name>
</gene>
<evidence type="ECO:0000256" key="1">
    <source>
        <dbReference type="SAM" id="MobiDB-lite"/>
    </source>
</evidence>
<dbReference type="RefSeq" id="WP_175232505.1">
    <property type="nucleotide sequence ID" value="NZ_CADIKH010000072.1"/>
</dbReference>
<accession>A0A6J5F372</accession>
<organism evidence="3 4">
    <name type="scientific">Paraburkholderia humisilvae</name>
    <dbReference type="NCBI Taxonomy" id="627669"/>
    <lineage>
        <taxon>Bacteria</taxon>
        <taxon>Pseudomonadati</taxon>
        <taxon>Pseudomonadota</taxon>
        <taxon>Betaproteobacteria</taxon>
        <taxon>Burkholderiales</taxon>
        <taxon>Burkholderiaceae</taxon>
        <taxon>Paraburkholderia</taxon>
    </lineage>
</organism>
<sequence>MKKIAILAATVALLAPGLSFAQGASSGLTRAQVRAELKQFRDVGYQASGENVNYPDDVQQALARIAQKEATRKANANGEVSQRGTDDTARPMTVPTPECVGPVSYCNVYFGG</sequence>
<keyword evidence="2" id="KW-0732">Signal</keyword>
<keyword evidence="4" id="KW-1185">Reference proteome</keyword>
<evidence type="ECO:0008006" key="5">
    <source>
        <dbReference type="Google" id="ProtNLM"/>
    </source>
</evidence>
<name>A0A6J5F372_9BURK</name>
<dbReference type="EMBL" id="CADIKH010000072">
    <property type="protein sequence ID" value="CAB3773279.1"/>
    <property type="molecule type" value="Genomic_DNA"/>
</dbReference>